<dbReference type="PANTHER" id="PTHR11559">
    <property type="entry name" value="CARBOXYLESTERASE"/>
    <property type="match status" value="1"/>
</dbReference>
<organism evidence="2 3">
    <name type="scientific">Didymella rabiei</name>
    <name type="common">Chickpea ascochyta blight fungus</name>
    <name type="synonym">Mycosphaerella rabiei</name>
    <dbReference type="NCBI Taxonomy" id="5454"/>
    <lineage>
        <taxon>Eukaryota</taxon>
        <taxon>Fungi</taxon>
        <taxon>Dikarya</taxon>
        <taxon>Ascomycota</taxon>
        <taxon>Pezizomycotina</taxon>
        <taxon>Dothideomycetes</taxon>
        <taxon>Pleosporomycetidae</taxon>
        <taxon>Pleosporales</taxon>
        <taxon>Pleosporineae</taxon>
        <taxon>Didymellaceae</taxon>
        <taxon>Ascochyta</taxon>
    </lineage>
</organism>
<accession>A0A162W3H8</accession>
<evidence type="ECO:0000259" key="1">
    <source>
        <dbReference type="Pfam" id="PF00135"/>
    </source>
</evidence>
<reference evidence="2 3" key="1">
    <citation type="journal article" date="2016" name="Sci. Rep.">
        <title>Draft genome sequencing and secretome analysis of fungal phytopathogen Ascochyta rabiei provides insight into the necrotrophic effector repertoire.</title>
        <authorList>
            <person name="Verma S."/>
            <person name="Gazara R.K."/>
            <person name="Nizam S."/>
            <person name="Parween S."/>
            <person name="Chattopadhyay D."/>
            <person name="Verma P.K."/>
        </authorList>
    </citation>
    <scope>NUCLEOTIDE SEQUENCE [LARGE SCALE GENOMIC DNA]</scope>
    <source>
        <strain evidence="2 3">ArDII</strain>
    </source>
</reference>
<evidence type="ECO:0000313" key="3">
    <source>
        <dbReference type="Proteomes" id="UP000076837"/>
    </source>
</evidence>
<dbReference type="AlphaFoldDB" id="A0A162W3H8"/>
<protein>
    <recommendedName>
        <fullName evidence="1">Carboxylesterase type B domain-containing protein</fullName>
    </recommendedName>
</protein>
<dbReference type="InterPro" id="IPR050309">
    <property type="entry name" value="Type-B_Carboxylest/Lipase"/>
</dbReference>
<gene>
    <name evidence="2" type="ORF">ST47_g10009</name>
</gene>
<dbReference type="Gene3D" id="3.40.50.1820">
    <property type="entry name" value="alpha/beta hydrolase"/>
    <property type="match status" value="1"/>
</dbReference>
<dbReference type="ESTHER" id="didra-a0a162w3h8">
    <property type="family name" value="Fungal_carboxylesterase_lipase"/>
</dbReference>
<sequence length="519" mass="56886">MSSKSSPTIEHPSLGQIKGVLLENNTIEQFRGIPFGVVPARWADPVLRSGRLSQDTFDATRFGPSCPQGAGGQKFDASLVGNMQLQAETVMQSEADCLNLVITRPTGLAVGTKVPVLVWVHGGAFCVGCNAWPQYDLAKIVQCSSNQGRPIICVSINYRLGIFGFLASGKAGISGNFGLKDQICAFQWIKQHIEGFGGCPDSVTAFGESAGAISLSTLLATTEPLFSRVILMSGDVSLRRPRTVTWQDALLCENLKHLSLGGLDLSEAIEKLRAIPAAELVQTIPFIQHWSPTLDDGFLAGLREEDFYIENSWCKHVMMGDMAHDGTILRSQYLDDPQAYKKTMIACEDLLGASKSRQIQNAYDLGADEPYSGMLKFASELRFYLPVIAAAKGLRFSKNVQVQEYHMDQTNPFEGAFHGFASHVLDLGYLLRNFDPWLNEAGLNFGKRMLEKWVGFAYAEDQGKSKALALGPNHEINYSSPEEYDLRLRQGRAKMLLEIGLAKSVALGERLQGVPNPSL</sequence>
<keyword evidence="3" id="KW-1185">Reference proteome</keyword>
<dbReference type="SUPFAM" id="SSF53474">
    <property type="entry name" value="alpha/beta-Hydrolases"/>
    <property type="match status" value="1"/>
</dbReference>
<comment type="caution">
    <text evidence="2">The sequence shown here is derived from an EMBL/GenBank/DDBJ whole genome shotgun (WGS) entry which is preliminary data.</text>
</comment>
<dbReference type="InterPro" id="IPR002018">
    <property type="entry name" value="CarbesteraseB"/>
</dbReference>
<dbReference type="EMBL" id="JYNV01000322">
    <property type="protein sequence ID" value="KZM18769.1"/>
    <property type="molecule type" value="Genomic_DNA"/>
</dbReference>
<dbReference type="STRING" id="5454.A0A162W3H8"/>
<dbReference type="InterPro" id="IPR029058">
    <property type="entry name" value="AB_hydrolase_fold"/>
</dbReference>
<dbReference type="Pfam" id="PF00135">
    <property type="entry name" value="COesterase"/>
    <property type="match status" value="1"/>
</dbReference>
<dbReference type="Proteomes" id="UP000076837">
    <property type="component" value="Unassembled WGS sequence"/>
</dbReference>
<evidence type="ECO:0000313" key="2">
    <source>
        <dbReference type="EMBL" id="KZM18769.1"/>
    </source>
</evidence>
<proteinExistence type="predicted"/>
<name>A0A162W3H8_DIDRA</name>
<feature type="domain" description="Carboxylesterase type B" evidence="1">
    <location>
        <begin position="13"/>
        <end position="464"/>
    </location>
</feature>